<dbReference type="InterPro" id="IPR036875">
    <property type="entry name" value="Znf_CCHC_sf"/>
</dbReference>
<dbReference type="AlphaFoldDB" id="A0A7J7G243"/>
<name>A0A7J7G243_CAMSI</name>
<reference evidence="1 2" key="2">
    <citation type="submission" date="2020-07" db="EMBL/GenBank/DDBJ databases">
        <title>Genome assembly of wild tea tree DASZ reveals pedigree and selection history of tea varieties.</title>
        <authorList>
            <person name="Zhang W."/>
        </authorList>
    </citation>
    <scope>NUCLEOTIDE SEQUENCE [LARGE SCALE GENOMIC DNA]</scope>
    <source>
        <strain evidence="2">cv. G240</strain>
        <tissue evidence="1">Leaf</tissue>
    </source>
</reference>
<evidence type="ECO:0000313" key="2">
    <source>
        <dbReference type="Proteomes" id="UP000593564"/>
    </source>
</evidence>
<organism evidence="1 2">
    <name type="scientific">Camellia sinensis</name>
    <name type="common">Tea plant</name>
    <name type="synonym">Thea sinensis</name>
    <dbReference type="NCBI Taxonomy" id="4442"/>
    <lineage>
        <taxon>Eukaryota</taxon>
        <taxon>Viridiplantae</taxon>
        <taxon>Streptophyta</taxon>
        <taxon>Embryophyta</taxon>
        <taxon>Tracheophyta</taxon>
        <taxon>Spermatophyta</taxon>
        <taxon>Magnoliopsida</taxon>
        <taxon>eudicotyledons</taxon>
        <taxon>Gunneridae</taxon>
        <taxon>Pentapetalae</taxon>
        <taxon>asterids</taxon>
        <taxon>Ericales</taxon>
        <taxon>Theaceae</taxon>
        <taxon>Camellia</taxon>
    </lineage>
</organism>
<sequence>MTVSTSVKPKKGLIASNECAFCHQRGHWKYHCPKKRRLSASSFQQPQNQFWTPPAAYTAFAPIPDPDLASLTAQISQLQHILSTSQPSPFASVVSSLHLGLLGSSSGISSSVWI</sequence>
<dbReference type="Gene3D" id="4.10.60.10">
    <property type="entry name" value="Zinc finger, CCHC-type"/>
    <property type="match status" value="1"/>
</dbReference>
<proteinExistence type="predicted"/>
<dbReference type="SUPFAM" id="SSF57756">
    <property type="entry name" value="Retrovirus zinc finger-like domains"/>
    <property type="match status" value="1"/>
</dbReference>
<evidence type="ECO:0000313" key="1">
    <source>
        <dbReference type="EMBL" id="KAF5933808.1"/>
    </source>
</evidence>
<dbReference type="GO" id="GO:0008270">
    <property type="term" value="F:zinc ion binding"/>
    <property type="evidence" value="ECO:0007669"/>
    <property type="project" value="InterPro"/>
</dbReference>
<dbReference type="Proteomes" id="UP000593564">
    <property type="component" value="Unassembled WGS sequence"/>
</dbReference>
<comment type="caution">
    <text evidence="1">The sequence shown here is derived from an EMBL/GenBank/DDBJ whole genome shotgun (WGS) entry which is preliminary data.</text>
</comment>
<evidence type="ECO:0008006" key="3">
    <source>
        <dbReference type="Google" id="ProtNLM"/>
    </source>
</evidence>
<dbReference type="GO" id="GO:0003676">
    <property type="term" value="F:nucleic acid binding"/>
    <property type="evidence" value="ECO:0007669"/>
    <property type="project" value="InterPro"/>
</dbReference>
<protein>
    <recommendedName>
        <fullName evidence="3">CCHC-type domain-containing protein</fullName>
    </recommendedName>
</protein>
<reference evidence="2" key="1">
    <citation type="journal article" date="2020" name="Nat. Commun.">
        <title>Genome assembly of wild tea tree DASZ reveals pedigree and selection history of tea varieties.</title>
        <authorList>
            <person name="Zhang W."/>
            <person name="Zhang Y."/>
            <person name="Qiu H."/>
            <person name="Guo Y."/>
            <person name="Wan H."/>
            <person name="Zhang X."/>
            <person name="Scossa F."/>
            <person name="Alseekh S."/>
            <person name="Zhang Q."/>
            <person name="Wang P."/>
            <person name="Xu L."/>
            <person name="Schmidt M.H."/>
            <person name="Jia X."/>
            <person name="Li D."/>
            <person name="Zhu A."/>
            <person name="Guo F."/>
            <person name="Chen W."/>
            <person name="Ni D."/>
            <person name="Usadel B."/>
            <person name="Fernie A.R."/>
            <person name="Wen W."/>
        </authorList>
    </citation>
    <scope>NUCLEOTIDE SEQUENCE [LARGE SCALE GENOMIC DNA]</scope>
    <source>
        <strain evidence="2">cv. G240</strain>
    </source>
</reference>
<gene>
    <name evidence="1" type="ORF">HYC85_029979</name>
</gene>
<keyword evidence="2" id="KW-1185">Reference proteome</keyword>
<dbReference type="EMBL" id="JACBKZ010000014">
    <property type="protein sequence ID" value="KAF5933808.1"/>
    <property type="molecule type" value="Genomic_DNA"/>
</dbReference>
<accession>A0A7J7G243</accession>